<sequence>MKVINLFTKYFLALLLIQGFIGVVLDSTSFKNAGMNSASRKARVVGKWAMILGVILYILRWVVVS</sequence>
<dbReference type="AlphaFoldDB" id="A0AA88ZSW9"/>
<dbReference type="NCBIfam" id="NF042414">
    <property type="entry name" value="CLC_0170_fam"/>
    <property type="match status" value="1"/>
</dbReference>
<keyword evidence="1" id="KW-0472">Membrane</keyword>
<comment type="caution">
    <text evidence="2">The sequence shown here is derived from an EMBL/GenBank/DDBJ whole genome shotgun (WGS) entry which is preliminary data.</text>
</comment>
<proteinExistence type="predicted"/>
<evidence type="ECO:0000313" key="3">
    <source>
        <dbReference type="Proteomes" id="UP000030016"/>
    </source>
</evidence>
<gene>
    <name evidence="2" type="ORF">Z969_04680</name>
</gene>
<dbReference type="InterPro" id="IPR049971">
    <property type="entry name" value="CLC_0170-like"/>
</dbReference>
<name>A0AA88ZSW9_CLONO</name>
<dbReference type="RefSeq" id="WP_039249397.1">
    <property type="nucleotide sequence ID" value="NZ_JDRX01000007.1"/>
</dbReference>
<keyword evidence="1" id="KW-0812">Transmembrane</keyword>
<accession>A0AA88ZSW9</accession>
<reference evidence="2 3" key="1">
    <citation type="submission" date="2014-01" db="EMBL/GenBank/DDBJ databases">
        <title>Plasmidome dynamics in the species complex Clostridium novyi sensu lato converts strains of independent lineages into distinctly different pathogens.</title>
        <authorList>
            <person name="Skarin H."/>
            <person name="Segerman B."/>
        </authorList>
    </citation>
    <scope>NUCLEOTIDE SEQUENCE [LARGE SCALE GENOMIC DNA]</scope>
    <source>
        <strain evidence="2 3">4570</strain>
    </source>
</reference>
<evidence type="ECO:0000313" key="2">
    <source>
        <dbReference type="EMBL" id="KGN02567.1"/>
    </source>
</evidence>
<feature type="transmembrane region" description="Helical" evidence="1">
    <location>
        <begin position="45"/>
        <end position="63"/>
    </location>
</feature>
<feature type="transmembrane region" description="Helical" evidence="1">
    <location>
        <begin position="6"/>
        <end position="25"/>
    </location>
</feature>
<dbReference type="Proteomes" id="UP000030016">
    <property type="component" value="Unassembled WGS sequence"/>
</dbReference>
<keyword evidence="1" id="KW-1133">Transmembrane helix</keyword>
<organism evidence="2 3">
    <name type="scientific">Clostridium novyi A str. 4570</name>
    <dbReference type="NCBI Taxonomy" id="1444290"/>
    <lineage>
        <taxon>Bacteria</taxon>
        <taxon>Bacillati</taxon>
        <taxon>Bacillota</taxon>
        <taxon>Clostridia</taxon>
        <taxon>Eubacteriales</taxon>
        <taxon>Clostridiaceae</taxon>
        <taxon>Clostridium</taxon>
    </lineage>
</organism>
<protein>
    <submittedName>
        <fullName evidence="2">Uncharacterized protein</fullName>
    </submittedName>
</protein>
<dbReference type="EMBL" id="JDRX01000007">
    <property type="protein sequence ID" value="KGN02567.1"/>
    <property type="molecule type" value="Genomic_DNA"/>
</dbReference>
<evidence type="ECO:0000256" key="1">
    <source>
        <dbReference type="SAM" id="Phobius"/>
    </source>
</evidence>